<evidence type="ECO:0000313" key="1">
    <source>
        <dbReference type="EMBL" id="ELR72167.1"/>
    </source>
</evidence>
<dbReference type="EMBL" id="AMZN01000026">
    <property type="protein sequence ID" value="ELR72167.1"/>
    <property type="molecule type" value="Genomic_DNA"/>
</dbReference>
<dbReference type="Gene3D" id="3.30.420.40">
    <property type="match status" value="2"/>
</dbReference>
<dbReference type="InterPro" id="IPR005338">
    <property type="entry name" value="Anhydro_N_Ac-Mur_kinase"/>
</dbReference>
<protein>
    <submittedName>
        <fullName evidence="1">Anhydro-N-acetylmuramic acid kinase</fullName>
    </submittedName>
</protein>
<dbReference type="RefSeq" id="WP_009579160.1">
    <property type="nucleotide sequence ID" value="NZ_AMZN01000026.1"/>
</dbReference>
<dbReference type="PANTHER" id="PTHR30605:SF0">
    <property type="entry name" value="ANHYDRO-N-ACETYLMURAMIC ACID KINASE"/>
    <property type="match status" value="1"/>
</dbReference>
<sequence length="358" mass="39202">MKNNDNYKVIGLMSGTSLDGLDIAYCEFTREDGRWSFILQKAETIEYQRELHEKLQSGTELSGLELTALDVQLALWMGKGVNTFIRKHDLSPDLIASHGHTIFHQPERGITLQIGKGSTLAAVTGLPVVFDFRSLDVALGGQGAPLVPIGDQLLFHKYDFCLNLGGIVNISYESGGVRYALDICPGNMPLNYLAAKEGMPYDAGGDMARSGRLIPDLLRELNALKYYSLSGPKSLGYEWVRAEVLSLLESNSSPVVDLMYTIVEHISYQIAQLISQTGRTGRLLITGGGAFNNYLIERMKAYLPANIVVEVPSAEIISYKEAIIFAFLGVLRLRSEVNCLSSVTGAMRDNCGGTLIVI</sequence>
<dbReference type="GO" id="GO:0005524">
    <property type="term" value="F:ATP binding"/>
    <property type="evidence" value="ECO:0007669"/>
    <property type="project" value="InterPro"/>
</dbReference>
<evidence type="ECO:0000313" key="2">
    <source>
        <dbReference type="Proteomes" id="UP000011135"/>
    </source>
</evidence>
<keyword evidence="2" id="KW-1185">Reference proteome</keyword>
<keyword evidence="1" id="KW-0808">Transferase</keyword>
<dbReference type="NCBIfam" id="NF007144">
    <property type="entry name" value="PRK09585.2-3"/>
    <property type="match status" value="1"/>
</dbReference>
<proteinExistence type="predicted"/>
<dbReference type="PANTHER" id="PTHR30605">
    <property type="entry name" value="ANHYDRO-N-ACETYLMURAMIC ACID KINASE"/>
    <property type="match status" value="1"/>
</dbReference>
<dbReference type="GO" id="GO:0016301">
    <property type="term" value="F:kinase activity"/>
    <property type="evidence" value="ECO:0007669"/>
    <property type="project" value="UniProtKB-KW"/>
</dbReference>
<dbReference type="Pfam" id="PF03702">
    <property type="entry name" value="AnmK"/>
    <property type="match status" value="1"/>
</dbReference>
<accession>L8JY86</accession>
<dbReference type="InterPro" id="IPR043129">
    <property type="entry name" value="ATPase_NBD"/>
</dbReference>
<reference evidence="1 2" key="1">
    <citation type="submission" date="2012-12" db="EMBL/GenBank/DDBJ databases">
        <title>Genome assembly of Fulvivirga imtechensis AK7.</title>
        <authorList>
            <person name="Nupur N."/>
            <person name="Khatri I."/>
            <person name="Kumar R."/>
            <person name="Subramanian S."/>
            <person name="Pinnaka A."/>
        </authorList>
    </citation>
    <scope>NUCLEOTIDE SEQUENCE [LARGE SCALE GENOMIC DNA]</scope>
    <source>
        <strain evidence="1 2">AK7</strain>
    </source>
</reference>
<dbReference type="GO" id="GO:0016773">
    <property type="term" value="F:phosphotransferase activity, alcohol group as acceptor"/>
    <property type="evidence" value="ECO:0007669"/>
    <property type="project" value="InterPro"/>
</dbReference>
<dbReference type="PATRIC" id="fig|1237149.3.peg.1674"/>
<dbReference type="SUPFAM" id="SSF53067">
    <property type="entry name" value="Actin-like ATPase domain"/>
    <property type="match status" value="1"/>
</dbReference>
<dbReference type="OrthoDB" id="9763949at2"/>
<gene>
    <name evidence="1" type="ORF">C900_01721</name>
</gene>
<name>L8JY86_9BACT</name>
<dbReference type="GO" id="GO:0006040">
    <property type="term" value="P:amino sugar metabolic process"/>
    <property type="evidence" value="ECO:0007669"/>
    <property type="project" value="InterPro"/>
</dbReference>
<comment type="caution">
    <text evidence="1">The sequence shown here is derived from an EMBL/GenBank/DDBJ whole genome shotgun (WGS) entry which is preliminary data.</text>
</comment>
<dbReference type="AlphaFoldDB" id="L8JY86"/>
<organism evidence="1 2">
    <name type="scientific">Fulvivirga imtechensis AK7</name>
    <dbReference type="NCBI Taxonomy" id="1237149"/>
    <lineage>
        <taxon>Bacteria</taxon>
        <taxon>Pseudomonadati</taxon>
        <taxon>Bacteroidota</taxon>
        <taxon>Cytophagia</taxon>
        <taxon>Cytophagales</taxon>
        <taxon>Fulvivirgaceae</taxon>
        <taxon>Fulvivirga</taxon>
    </lineage>
</organism>
<dbReference type="eggNOG" id="COG2377">
    <property type="taxonomic scope" value="Bacteria"/>
</dbReference>
<dbReference type="STRING" id="1237149.C900_01721"/>
<dbReference type="GO" id="GO:0009254">
    <property type="term" value="P:peptidoglycan turnover"/>
    <property type="evidence" value="ECO:0007669"/>
    <property type="project" value="InterPro"/>
</dbReference>
<keyword evidence="1" id="KW-0418">Kinase</keyword>
<dbReference type="Proteomes" id="UP000011135">
    <property type="component" value="Unassembled WGS sequence"/>
</dbReference>